<reference evidence="8" key="1">
    <citation type="submission" date="2021-01" db="EMBL/GenBank/DDBJ databases">
        <authorList>
            <person name="Corre E."/>
            <person name="Pelletier E."/>
            <person name="Niang G."/>
            <person name="Scheremetjew M."/>
            <person name="Finn R."/>
            <person name="Kale V."/>
            <person name="Holt S."/>
            <person name="Cochrane G."/>
            <person name="Meng A."/>
            <person name="Brown T."/>
            <person name="Cohen L."/>
        </authorList>
    </citation>
    <scope>NUCLEOTIDE SEQUENCE</scope>
    <source>
        <strain evidence="8">NY070348D</strain>
    </source>
</reference>
<evidence type="ECO:0000313" key="8">
    <source>
        <dbReference type="EMBL" id="CAD9680948.1"/>
    </source>
</evidence>
<dbReference type="InterPro" id="IPR036073">
    <property type="entry name" value="Desulfoferrodoxin_Fe-bd_dom_sf"/>
</dbReference>
<evidence type="ECO:0000259" key="7">
    <source>
        <dbReference type="Pfam" id="PF03351"/>
    </source>
</evidence>
<dbReference type="PANTHER" id="PTHR23130">
    <property type="entry name" value="CYTOCHROME B561 AND DOMON DOMAIN-CONTAINING PROTEIN"/>
    <property type="match status" value="1"/>
</dbReference>
<dbReference type="Gene3D" id="1.20.120.1770">
    <property type="match status" value="1"/>
</dbReference>
<dbReference type="GO" id="GO:0016020">
    <property type="term" value="C:membrane"/>
    <property type="evidence" value="ECO:0007669"/>
    <property type="project" value="UniProtKB-SubCell"/>
</dbReference>
<evidence type="ECO:0000256" key="6">
    <source>
        <dbReference type="SAM" id="SignalP"/>
    </source>
</evidence>
<dbReference type="EMBL" id="HBHK01011358">
    <property type="protein sequence ID" value="CAD9680948.1"/>
    <property type="molecule type" value="Transcribed_RNA"/>
</dbReference>
<feature type="signal peptide" evidence="6">
    <location>
        <begin position="1"/>
        <end position="23"/>
    </location>
</feature>
<evidence type="ECO:0000256" key="3">
    <source>
        <dbReference type="ARBA" id="ARBA00022729"/>
    </source>
</evidence>
<dbReference type="Gene3D" id="2.60.40.730">
    <property type="entry name" value="SOR catalytic domain"/>
    <property type="match status" value="1"/>
</dbReference>
<feature type="transmembrane region" description="Helical" evidence="5">
    <location>
        <begin position="390"/>
        <end position="409"/>
    </location>
</feature>
<name>A0A7S2RUD2_9STRA</name>
<dbReference type="InterPro" id="IPR045266">
    <property type="entry name" value="DOH_DOMON"/>
</dbReference>
<feature type="chain" id="PRO_5030806519" description="DOMON domain-containing protein" evidence="6">
    <location>
        <begin position="24"/>
        <end position="699"/>
    </location>
</feature>
<feature type="domain" description="DOMON" evidence="7">
    <location>
        <begin position="228"/>
        <end position="311"/>
    </location>
</feature>
<dbReference type="Pfam" id="PF03351">
    <property type="entry name" value="DOMON"/>
    <property type="match status" value="1"/>
</dbReference>
<dbReference type="PANTHER" id="PTHR23130:SF171">
    <property type="entry name" value="OS01G0895300 PROTEIN"/>
    <property type="match status" value="1"/>
</dbReference>
<keyword evidence="3 6" id="KW-0732">Signal</keyword>
<sequence length="699" mass="78188">MKFSIRVAAVLGLLLGCWQSSLGFEEIAGSAMRQKIQAFKEQVQPLGKPPNAQNWYSPANLSPVAAKKKGRHVPTIVQTSHNRFLIRSPHGMDWVGDKPHMIDAAFVEDQDGNPVYYVDMETVDDLVNLEFQLPVDTPITRLHVFTSCNLHGLWEGNSLRVVDSSSWNLTLESIELQKERNQTSDQCDASDGIGLNIDEDRTMKFSLYKDVGASDLSPVTNYTQAEFLMVEMTFPTGTYLAVGLGDSMTNADMVICGESGGASTCGDYSVVERYKGPVPDTTLGGTNDVEVVETSTVNGVTRISCRKHLLPKNSLAVDKSDVSLSEIQDMVFAHGTIPAGVAVDPTTASWLGYHGLDNRGHASVPFNGADATLVTSKDRDQRDLKVVHGVLMYTIWGINIAVGAIIARYQRHTEWWLGAHRMLQTVSTIITLPVYFLTRLFVERPYASTHAIIGYVIIYSAWLQTASGMFVYFSGKLSKKFYDRSQRVNLPKPIQSMFAELERKDQKNFFYDVAHLIKTLPAEKGQIMQEFVADSVFLLRTPRSTQMVFYKFLSHVNTRWVRPMHAFYGKLLPTLAYCQMFLGVRLLQVNSFVKTMLIFWTALLGVIVVYKEIERQFDLPHGVPAKLVVLFRALQRICCCCCREKAEKQDEDFEQGVAKPKRFNTVEKQDAAVPVPTISFHVGGQANDESSSEQALQEI</sequence>
<accession>A0A7S2RUD2</accession>
<keyword evidence="2" id="KW-0813">Transport</keyword>
<proteinExistence type="predicted"/>
<dbReference type="InterPro" id="IPR005018">
    <property type="entry name" value="DOMON_domain"/>
</dbReference>
<dbReference type="GO" id="GO:0005506">
    <property type="term" value="F:iron ion binding"/>
    <property type="evidence" value="ECO:0007669"/>
    <property type="project" value="InterPro"/>
</dbReference>
<keyword evidence="5" id="KW-0812">Transmembrane</keyword>
<evidence type="ECO:0000256" key="4">
    <source>
        <dbReference type="ARBA" id="ARBA00023136"/>
    </source>
</evidence>
<keyword evidence="5" id="KW-1133">Transmembrane helix</keyword>
<feature type="transmembrane region" description="Helical" evidence="5">
    <location>
        <begin position="592"/>
        <end position="610"/>
    </location>
</feature>
<dbReference type="PROSITE" id="PS51257">
    <property type="entry name" value="PROKAR_LIPOPROTEIN"/>
    <property type="match status" value="1"/>
</dbReference>
<organism evidence="8">
    <name type="scientific">Mucochytrium quahogii</name>
    <dbReference type="NCBI Taxonomy" id="96639"/>
    <lineage>
        <taxon>Eukaryota</taxon>
        <taxon>Sar</taxon>
        <taxon>Stramenopiles</taxon>
        <taxon>Bigyra</taxon>
        <taxon>Labyrinthulomycetes</taxon>
        <taxon>Thraustochytrida</taxon>
        <taxon>Thraustochytriidae</taxon>
        <taxon>Mucochytrium</taxon>
    </lineage>
</organism>
<dbReference type="SUPFAM" id="SSF49367">
    <property type="entry name" value="Superoxide reductase-like"/>
    <property type="match status" value="1"/>
</dbReference>
<evidence type="ECO:0000256" key="2">
    <source>
        <dbReference type="ARBA" id="ARBA00022448"/>
    </source>
</evidence>
<dbReference type="AlphaFoldDB" id="A0A7S2RUD2"/>
<feature type="transmembrane region" description="Helical" evidence="5">
    <location>
        <begin position="452"/>
        <end position="474"/>
    </location>
</feature>
<evidence type="ECO:0000256" key="1">
    <source>
        <dbReference type="ARBA" id="ARBA00004370"/>
    </source>
</evidence>
<dbReference type="GO" id="GO:0016491">
    <property type="term" value="F:oxidoreductase activity"/>
    <property type="evidence" value="ECO:0007669"/>
    <property type="project" value="InterPro"/>
</dbReference>
<protein>
    <recommendedName>
        <fullName evidence="7">DOMON domain-containing protein</fullName>
    </recommendedName>
</protein>
<dbReference type="CDD" id="cd08760">
    <property type="entry name" value="Cyt_b561_FRRS1_like"/>
    <property type="match status" value="1"/>
</dbReference>
<feature type="transmembrane region" description="Helical" evidence="5">
    <location>
        <begin position="421"/>
        <end position="440"/>
    </location>
</feature>
<gene>
    <name evidence="8" type="ORF">QSP1433_LOCUS7099</name>
</gene>
<comment type="subcellular location">
    <subcellularLocation>
        <location evidence="1">Membrane</location>
    </subcellularLocation>
</comment>
<evidence type="ECO:0000256" key="5">
    <source>
        <dbReference type="SAM" id="Phobius"/>
    </source>
</evidence>
<keyword evidence="4 5" id="KW-0472">Membrane</keyword>
<dbReference type="CDD" id="cd09631">
    <property type="entry name" value="DOMON_DOH"/>
    <property type="match status" value="1"/>
</dbReference>